<dbReference type="GO" id="GO:0016491">
    <property type="term" value="F:oxidoreductase activity"/>
    <property type="evidence" value="ECO:0007669"/>
    <property type="project" value="UniProtKB-KW"/>
</dbReference>
<reference evidence="6" key="1">
    <citation type="journal article" date="2019" name="Int. J. Syst. Evol. Microbiol.">
        <title>The Global Catalogue of Microorganisms (GCM) 10K type strain sequencing project: providing services to taxonomists for standard genome sequencing and annotation.</title>
        <authorList>
            <consortium name="The Broad Institute Genomics Platform"/>
            <consortium name="The Broad Institute Genome Sequencing Center for Infectious Disease"/>
            <person name="Wu L."/>
            <person name="Ma J."/>
        </authorList>
    </citation>
    <scope>NUCLEOTIDE SEQUENCE [LARGE SCALE GENOMIC DNA]</scope>
    <source>
        <strain evidence="6">JCM 12165</strain>
    </source>
</reference>
<dbReference type="InterPro" id="IPR057326">
    <property type="entry name" value="KR_dom"/>
</dbReference>
<evidence type="ECO:0000259" key="4">
    <source>
        <dbReference type="SMART" id="SM00822"/>
    </source>
</evidence>
<dbReference type="PRINTS" id="PR00081">
    <property type="entry name" value="GDHRDH"/>
</dbReference>
<dbReference type="PANTHER" id="PTHR42879">
    <property type="entry name" value="3-OXOACYL-(ACYL-CARRIER-PROTEIN) REDUCTASE"/>
    <property type="match status" value="1"/>
</dbReference>
<dbReference type="EMBL" id="JBHSGK010000021">
    <property type="protein sequence ID" value="MFC4738008.1"/>
    <property type="molecule type" value="Genomic_DNA"/>
</dbReference>
<dbReference type="CDD" id="cd05233">
    <property type="entry name" value="SDR_c"/>
    <property type="match status" value="1"/>
</dbReference>
<gene>
    <name evidence="5" type="ORF">ACFO4L_15650</name>
</gene>
<feature type="region of interest" description="Disordered" evidence="3">
    <location>
        <begin position="212"/>
        <end position="232"/>
    </location>
</feature>
<evidence type="ECO:0000313" key="6">
    <source>
        <dbReference type="Proteomes" id="UP001595896"/>
    </source>
</evidence>
<protein>
    <submittedName>
        <fullName evidence="5">SDR family NAD(P)-dependent oxidoreductase</fullName>
        <ecNumber evidence="5">1.1.1.-</ecNumber>
    </submittedName>
</protein>
<comment type="similarity">
    <text evidence="1 2">Belongs to the short-chain dehydrogenases/reductases (SDR) family.</text>
</comment>
<name>A0ABV9NXC7_9BACI</name>
<dbReference type="PROSITE" id="PS00061">
    <property type="entry name" value="ADH_SHORT"/>
    <property type="match status" value="1"/>
</dbReference>
<evidence type="ECO:0000256" key="1">
    <source>
        <dbReference type="ARBA" id="ARBA00006484"/>
    </source>
</evidence>
<dbReference type="RefSeq" id="WP_377910602.1">
    <property type="nucleotide sequence ID" value="NZ_JBHSGK010000021.1"/>
</dbReference>
<proteinExistence type="inferred from homology"/>
<comment type="caution">
    <text evidence="5">The sequence shown here is derived from an EMBL/GenBank/DDBJ whole genome shotgun (WGS) entry which is preliminary data.</text>
</comment>
<dbReference type="InterPro" id="IPR020904">
    <property type="entry name" value="Sc_DH/Rdtase_CS"/>
</dbReference>
<dbReference type="PANTHER" id="PTHR42879:SF2">
    <property type="entry name" value="3-OXOACYL-[ACYL-CARRIER-PROTEIN] REDUCTASE FABG"/>
    <property type="match status" value="1"/>
</dbReference>
<accession>A0ABV9NXC7</accession>
<dbReference type="EC" id="1.1.1.-" evidence="5"/>
<keyword evidence="6" id="KW-1185">Reference proteome</keyword>
<keyword evidence="5" id="KW-0560">Oxidoreductase</keyword>
<feature type="domain" description="Ketoreductase" evidence="4">
    <location>
        <begin position="12"/>
        <end position="184"/>
    </location>
</feature>
<dbReference type="PRINTS" id="PR00080">
    <property type="entry name" value="SDRFAMILY"/>
</dbReference>
<dbReference type="InterPro" id="IPR002347">
    <property type="entry name" value="SDR_fam"/>
</dbReference>
<dbReference type="InterPro" id="IPR050259">
    <property type="entry name" value="SDR"/>
</dbReference>
<dbReference type="SUPFAM" id="SSF51735">
    <property type="entry name" value="NAD(P)-binding Rossmann-fold domains"/>
    <property type="match status" value="1"/>
</dbReference>
<sequence>MSMFHSSAFKGAHILITGATGGIGKVLALDLLKLGAQVTAAGRNEEKLRSLSQQAHYHADASNLLTIQADLTEARDRERLVYEAEESFGPVTGLVNGAGIAGGDVVEFIKEEDLESIMQINFISAVMLSQLVFKSMKERGKGAVVNISSLSGLRGTHGSTAYAGSKFAMIGFTHSFALEAIEHGVRVNAVCPGFVDTDMARQILEKKASASGISYEEQREQTEKALPSGRMTTPEETARTIMFLLSDAAENIVGESVKLSGGSVMR</sequence>
<evidence type="ECO:0000313" key="5">
    <source>
        <dbReference type="EMBL" id="MFC4738008.1"/>
    </source>
</evidence>
<dbReference type="SMART" id="SM00822">
    <property type="entry name" value="PKS_KR"/>
    <property type="match status" value="1"/>
</dbReference>
<evidence type="ECO:0000256" key="2">
    <source>
        <dbReference type="RuleBase" id="RU000363"/>
    </source>
</evidence>
<dbReference type="Gene3D" id="3.40.50.720">
    <property type="entry name" value="NAD(P)-binding Rossmann-like Domain"/>
    <property type="match status" value="1"/>
</dbReference>
<dbReference type="Proteomes" id="UP001595896">
    <property type="component" value="Unassembled WGS sequence"/>
</dbReference>
<evidence type="ECO:0000256" key="3">
    <source>
        <dbReference type="SAM" id="MobiDB-lite"/>
    </source>
</evidence>
<organism evidence="5 6">
    <name type="scientific">Bacillus daqingensis</name>
    <dbReference type="NCBI Taxonomy" id="872396"/>
    <lineage>
        <taxon>Bacteria</taxon>
        <taxon>Bacillati</taxon>
        <taxon>Bacillota</taxon>
        <taxon>Bacilli</taxon>
        <taxon>Bacillales</taxon>
        <taxon>Bacillaceae</taxon>
        <taxon>Bacillus</taxon>
    </lineage>
</organism>
<dbReference type="Pfam" id="PF00106">
    <property type="entry name" value="adh_short"/>
    <property type="match status" value="1"/>
</dbReference>
<dbReference type="InterPro" id="IPR036291">
    <property type="entry name" value="NAD(P)-bd_dom_sf"/>
</dbReference>